<dbReference type="GO" id="GO:0006412">
    <property type="term" value="P:translation"/>
    <property type="evidence" value="ECO:0007669"/>
    <property type="project" value="InterPro"/>
</dbReference>
<accession>A0A381PS64</accession>
<keyword evidence="3" id="KW-0687">Ribonucleoprotein</keyword>
<dbReference type="PANTHER" id="PTHR12534">
    <property type="entry name" value="30S RIBOSOMAL PROTEIN S2 PROKARYOTIC AND ORGANELLAR"/>
    <property type="match status" value="1"/>
</dbReference>
<dbReference type="Gene3D" id="3.40.50.10490">
    <property type="entry name" value="Glucose-6-phosphate isomerase like protein, domain 1"/>
    <property type="match status" value="1"/>
</dbReference>
<dbReference type="InterPro" id="IPR001865">
    <property type="entry name" value="Ribosomal_uS2"/>
</dbReference>
<organism evidence="5">
    <name type="scientific">marine metagenome</name>
    <dbReference type="NCBI Taxonomy" id="408172"/>
    <lineage>
        <taxon>unclassified sequences</taxon>
        <taxon>metagenomes</taxon>
        <taxon>ecological metagenomes</taxon>
    </lineage>
</organism>
<dbReference type="EMBL" id="UINC01001072">
    <property type="protein sequence ID" value="SUZ69855.1"/>
    <property type="molecule type" value="Genomic_DNA"/>
</dbReference>
<dbReference type="GO" id="GO:0003735">
    <property type="term" value="F:structural constituent of ribosome"/>
    <property type="evidence" value="ECO:0007669"/>
    <property type="project" value="InterPro"/>
</dbReference>
<dbReference type="PANTHER" id="PTHR12534:SF0">
    <property type="entry name" value="SMALL RIBOSOMAL SUBUNIT PROTEIN US2M"/>
    <property type="match status" value="1"/>
</dbReference>
<dbReference type="CDD" id="cd01425">
    <property type="entry name" value="RPS2"/>
    <property type="match status" value="1"/>
</dbReference>
<evidence type="ECO:0000256" key="1">
    <source>
        <dbReference type="ARBA" id="ARBA00006242"/>
    </source>
</evidence>
<gene>
    <name evidence="5" type="ORF">METZ01_LOCUS22709</name>
</gene>
<proteinExistence type="inferred from homology"/>
<evidence type="ECO:0008006" key="6">
    <source>
        <dbReference type="Google" id="ProtNLM"/>
    </source>
</evidence>
<dbReference type="SUPFAM" id="SSF52313">
    <property type="entry name" value="Ribosomal protein S2"/>
    <property type="match status" value="1"/>
</dbReference>
<dbReference type="NCBIfam" id="TIGR01011">
    <property type="entry name" value="rpsB_bact"/>
    <property type="match status" value="1"/>
</dbReference>
<evidence type="ECO:0000256" key="4">
    <source>
        <dbReference type="SAM" id="MobiDB-lite"/>
    </source>
</evidence>
<reference evidence="5" key="1">
    <citation type="submission" date="2018-05" db="EMBL/GenBank/DDBJ databases">
        <authorList>
            <person name="Lanie J.A."/>
            <person name="Ng W.-L."/>
            <person name="Kazmierczak K.M."/>
            <person name="Andrzejewski T.M."/>
            <person name="Davidsen T.M."/>
            <person name="Wayne K.J."/>
            <person name="Tettelin H."/>
            <person name="Glass J.I."/>
            <person name="Rusch D."/>
            <person name="Podicherti R."/>
            <person name="Tsui H.-C.T."/>
            <person name="Winkler M.E."/>
        </authorList>
    </citation>
    <scope>NUCLEOTIDE SEQUENCE</scope>
</reference>
<name>A0A381PS64_9ZZZZ</name>
<dbReference type="AlphaFoldDB" id="A0A381PS64"/>
<dbReference type="GO" id="GO:0022627">
    <property type="term" value="C:cytosolic small ribosomal subunit"/>
    <property type="evidence" value="ECO:0007669"/>
    <property type="project" value="TreeGrafter"/>
</dbReference>
<dbReference type="PROSITE" id="PS00963">
    <property type="entry name" value="RIBOSOMAL_S2_2"/>
    <property type="match status" value="1"/>
</dbReference>
<dbReference type="InterPro" id="IPR018130">
    <property type="entry name" value="Ribosomal_uS2_CS"/>
</dbReference>
<dbReference type="Gene3D" id="1.10.287.610">
    <property type="entry name" value="Helix hairpin bin"/>
    <property type="match status" value="1"/>
</dbReference>
<feature type="region of interest" description="Disordered" evidence="4">
    <location>
        <begin position="237"/>
        <end position="269"/>
    </location>
</feature>
<dbReference type="Pfam" id="PF00318">
    <property type="entry name" value="Ribosomal_S2"/>
    <property type="match status" value="1"/>
</dbReference>
<comment type="similarity">
    <text evidence="1">Belongs to the universal ribosomal protein uS2 family.</text>
</comment>
<evidence type="ECO:0000313" key="5">
    <source>
        <dbReference type="EMBL" id="SUZ69855.1"/>
    </source>
</evidence>
<dbReference type="InterPro" id="IPR005706">
    <property type="entry name" value="Ribosomal_uS2_bac/mit/plastid"/>
</dbReference>
<evidence type="ECO:0000256" key="2">
    <source>
        <dbReference type="ARBA" id="ARBA00022980"/>
    </source>
</evidence>
<keyword evidence="2" id="KW-0689">Ribosomal protein</keyword>
<sequence>MEKLNHKDLLKAGVHFGHLTRKWNPKMSEHIFMEQKGIHIIDLHKTIDCAFTAASSLKNIAKSGRKIMFVATKKQAKTFVSEKAKKLNMPYVTERWLGGMLTNFSTIRKSLKKLSAIESKESKDTYETDFSKKERLMISRDKDKLEKVLGGISKLNRIPAALFVVDIKHEEIAINEARKLNIPIYGMVDTNSDPNLVDYEIPSNDDSFTSVSIIMEYISSAISDGLEEREKIKEEMRIKQEKEAAAKETAAKEAAVKEAKEAKKEKSKR</sequence>
<dbReference type="PRINTS" id="PR00395">
    <property type="entry name" value="RIBOSOMALS2"/>
</dbReference>
<evidence type="ECO:0000256" key="3">
    <source>
        <dbReference type="ARBA" id="ARBA00023274"/>
    </source>
</evidence>
<dbReference type="FunFam" id="1.10.287.610:FF:000001">
    <property type="entry name" value="30S ribosomal protein S2"/>
    <property type="match status" value="1"/>
</dbReference>
<dbReference type="InterPro" id="IPR023591">
    <property type="entry name" value="Ribosomal_uS2_flav_dom_sf"/>
</dbReference>
<protein>
    <recommendedName>
        <fullName evidence="6">30S ribosomal protein S2</fullName>
    </recommendedName>
</protein>
<dbReference type="HAMAP" id="MF_00291_B">
    <property type="entry name" value="Ribosomal_uS2_B"/>
    <property type="match status" value="1"/>
</dbReference>